<keyword evidence="4" id="KW-1185">Reference proteome</keyword>
<dbReference type="EMBL" id="JNFQ01000007">
    <property type="protein sequence ID" value="KFG71322.1"/>
    <property type="molecule type" value="Genomic_DNA"/>
</dbReference>
<accession>A0A086MR04</accession>
<organism evidence="3 4">
    <name type="scientific">Streptomyces mutabilis</name>
    <dbReference type="NCBI Taxonomy" id="67332"/>
    <lineage>
        <taxon>Bacteria</taxon>
        <taxon>Bacillati</taxon>
        <taxon>Actinomycetota</taxon>
        <taxon>Actinomycetes</taxon>
        <taxon>Kitasatosporales</taxon>
        <taxon>Streptomycetaceae</taxon>
        <taxon>Streptomyces</taxon>
    </lineage>
</organism>
<sequence>MRIPALSRTAATLASAAALISLTACGTDTGDERTADNSAPSQPVSASPAAEANGVEKLTAAEVYDTGKATIAAAGSFRERMSRQDAQSDLWISATECVGTVDLKKKGSFEIVRKGDDVWVKPDMTLAQQFSSQLDFYVSPGAWVHGTPDNELMKTIVSWCHHEQITAPDTLSASVKATKGKTTTEDGRQAVPVVLAANGDSVTWYVAAQGKPYLFKQESTRADMTDVMYSDFGKPVNAQAPSGQIEEVPAM</sequence>
<evidence type="ECO:0000313" key="4">
    <source>
        <dbReference type="Proteomes" id="UP000029095"/>
    </source>
</evidence>
<dbReference type="PROSITE" id="PS51257">
    <property type="entry name" value="PROKAR_LIPOPROTEIN"/>
    <property type="match status" value="1"/>
</dbReference>
<dbReference type="RefSeq" id="WP_052412477.1">
    <property type="nucleotide sequence ID" value="NZ_KN039950.1"/>
</dbReference>
<dbReference type="AlphaFoldDB" id="A0A086MR04"/>
<feature type="signal peptide" evidence="2">
    <location>
        <begin position="1"/>
        <end position="26"/>
    </location>
</feature>
<reference evidence="3 4" key="1">
    <citation type="submission" date="2014-05" db="EMBL/GenBank/DDBJ databases">
        <title>Complete genome sequence of the Streptomyces mutabilis TRM45540.</title>
        <authorList>
            <person name="Luo X."/>
            <person name="Zhang L."/>
        </authorList>
    </citation>
    <scope>NUCLEOTIDE SEQUENCE [LARGE SCALE GENOMIC DNA]</scope>
    <source>
        <strain evidence="3 4">TRM45540</strain>
    </source>
</reference>
<keyword evidence="2" id="KW-0732">Signal</keyword>
<proteinExistence type="predicted"/>
<evidence type="ECO:0000313" key="3">
    <source>
        <dbReference type="EMBL" id="KFG71322.1"/>
    </source>
</evidence>
<gene>
    <name evidence="3" type="ORF">FM21_33970</name>
</gene>
<name>A0A086MR04_9ACTN</name>
<comment type="caution">
    <text evidence="3">The sequence shown here is derived from an EMBL/GenBank/DDBJ whole genome shotgun (WGS) entry which is preliminary data.</text>
</comment>
<feature type="chain" id="PRO_5001811328" description="Lipoprotein" evidence="2">
    <location>
        <begin position="27"/>
        <end position="251"/>
    </location>
</feature>
<evidence type="ECO:0008006" key="5">
    <source>
        <dbReference type="Google" id="ProtNLM"/>
    </source>
</evidence>
<evidence type="ECO:0000256" key="2">
    <source>
        <dbReference type="SAM" id="SignalP"/>
    </source>
</evidence>
<dbReference type="HOGENOM" id="CLU_061390_0_1_11"/>
<protein>
    <recommendedName>
        <fullName evidence="5">Lipoprotein</fullName>
    </recommendedName>
</protein>
<dbReference type="Proteomes" id="UP000029095">
    <property type="component" value="Unassembled WGS sequence"/>
</dbReference>
<feature type="compositionally biased region" description="Low complexity" evidence="1">
    <location>
        <begin position="38"/>
        <end position="50"/>
    </location>
</feature>
<evidence type="ECO:0000256" key="1">
    <source>
        <dbReference type="SAM" id="MobiDB-lite"/>
    </source>
</evidence>
<feature type="region of interest" description="Disordered" evidence="1">
    <location>
        <begin position="29"/>
        <end position="52"/>
    </location>
</feature>